<sequence length="189" mass="20423">MPEVCTISNTFRSLQLTGPAYSIKPYPRADKPMDLKATTYHEGAPRVDTTLLGHAVKDGATGLPMMPAWRDAYPHGSNQTARPVPTMKRPVLEWEPVIHVGAHEQAAGLLQVPGRFTRQRLGLHIPGVQHEHLRPARLPGTSAGAARCNRSGLGPRRQCQVRRAAEAPVLTQVQGIGLADLAAVVGDED</sequence>
<evidence type="ECO:0000313" key="2">
    <source>
        <dbReference type="Proteomes" id="UP001176941"/>
    </source>
</evidence>
<reference evidence="1" key="1">
    <citation type="submission" date="2023-04" db="EMBL/GenBank/DDBJ databases">
        <authorList>
            <consortium name="ELIXIR-Norway"/>
        </authorList>
    </citation>
    <scope>NUCLEOTIDE SEQUENCE [LARGE SCALE GENOMIC DNA]</scope>
</reference>
<evidence type="ECO:0000313" key="1">
    <source>
        <dbReference type="EMBL" id="CAI9171055.1"/>
    </source>
</evidence>
<organism evidence="1 2">
    <name type="scientific">Rangifer tarandus platyrhynchus</name>
    <name type="common">Svalbard reindeer</name>
    <dbReference type="NCBI Taxonomy" id="3082113"/>
    <lineage>
        <taxon>Eukaryota</taxon>
        <taxon>Metazoa</taxon>
        <taxon>Chordata</taxon>
        <taxon>Craniata</taxon>
        <taxon>Vertebrata</taxon>
        <taxon>Euteleostomi</taxon>
        <taxon>Mammalia</taxon>
        <taxon>Eutheria</taxon>
        <taxon>Laurasiatheria</taxon>
        <taxon>Artiodactyla</taxon>
        <taxon>Ruminantia</taxon>
        <taxon>Pecora</taxon>
        <taxon>Cervidae</taxon>
        <taxon>Odocoileinae</taxon>
        <taxon>Rangifer</taxon>
    </lineage>
</organism>
<keyword evidence="2" id="KW-1185">Reference proteome</keyword>
<protein>
    <submittedName>
        <fullName evidence="1">Uncharacterized protein</fullName>
    </submittedName>
</protein>
<dbReference type="EMBL" id="OX459966">
    <property type="protein sequence ID" value="CAI9171055.1"/>
    <property type="molecule type" value="Genomic_DNA"/>
</dbReference>
<proteinExistence type="predicted"/>
<name>A0ABN8ZB78_RANTA</name>
<dbReference type="Proteomes" id="UP001176941">
    <property type="component" value="Chromosome 30"/>
</dbReference>
<gene>
    <name evidence="1" type="ORF">MRATA1EN1_LOCUS20017</name>
</gene>
<accession>A0ABN8ZB78</accession>